<keyword evidence="2 5" id="KW-0812">Transmembrane</keyword>
<evidence type="ECO:0000256" key="3">
    <source>
        <dbReference type="ARBA" id="ARBA00022989"/>
    </source>
</evidence>
<accession>A0A5M6IXU7</accession>
<organism evidence="7 8">
    <name type="scientific">Rhodovastum atsumiense</name>
    <dbReference type="NCBI Taxonomy" id="504468"/>
    <lineage>
        <taxon>Bacteria</taxon>
        <taxon>Pseudomonadati</taxon>
        <taxon>Pseudomonadota</taxon>
        <taxon>Alphaproteobacteria</taxon>
        <taxon>Acetobacterales</taxon>
        <taxon>Acetobacteraceae</taxon>
        <taxon>Rhodovastum</taxon>
    </lineage>
</organism>
<feature type="transmembrane region" description="Helical" evidence="5">
    <location>
        <begin position="135"/>
        <end position="152"/>
    </location>
</feature>
<feature type="transmembrane region" description="Helical" evidence="5">
    <location>
        <begin position="53"/>
        <end position="75"/>
    </location>
</feature>
<dbReference type="AlphaFoldDB" id="A0A5M6IXU7"/>
<dbReference type="PANTHER" id="PTHR43220:SF18">
    <property type="entry name" value="TRANSMEMBRANE PROTEIN 41B"/>
    <property type="match status" value="1"/>
</dbReference>
<protein>
    <submittedName>
        <fullName evidence="7">TVP38/TMEM64 family protein</fullName>
    </submittedName>
</protein>
<keyword evidence="8" id="KW-1185">Reference proteome</keyword>
<feature type="transmembrane region" description="Helical" evidence="5">
    <location>
        <begin position="209"/>
        <end position="226"/>
    </location>
</feature>
<sequence>MPRLRRVHLHRLWPLLLLALLLGAAAVGVPLSWATLAAHQAALRHFVEAAPVAAAAAYVAGYAAAVGVSVPLGALFTVVGGLLFGTVAGGGLAVLGATAGACLLFLIIRGSPAPGLAARALPLLARIGPELRRDAFSYLLAMRLMPAVPFWLGNLAAPLLGVRLGTFAAATLLGVTPATFVFAGIGAGLGSVLEAGGRPDLSLIWSPSVLGPLLGLAALSLLPVAWRRWRDRVSGRIAVRAGDAAPGPAAGMVAMIGGEPADRPG</sequence>
<dbReference type="RefSeq" id="WP_150040005.1">
    <property type="nucleotide sequence ID" value="NZ_OW485601.1"/>
</dbReference>
<gene>
    <name evidence="7" type="ORF">F1189_07020</name>
</gene>
<comment type="subcellular location">
    <subcellularLocation>
        <location evidence="1">Membrane</location>
        <topology evidence="1">Multi-pass membrane protein</topology>
    </subcellularLocation>
</comment>
<dbReference type="Pfam" id="PF09335">
    <property type="entry name" value="VTT_dom"/>
    <property type="match status" value="1"/>
</dbReference>
<keyword evidence="3 5" id="KW-1133">Transmembrane helix</keyword>
<dbReference type="OrthoDB" id="9779114at2"/>
<feature type="transmembrane region" description="Helical" evidence="5">
    <location>
        <begin position="164"/>
        <end position="189"/>
    </location>
</feature>
<evidence type="ECO:0000313" key="7">
    <source>
        <dbReference type="EMBL" id="KAA5613101.1"/>
    </source>
</evidence>
<reference evidence="7 8" key="1">
    <citation type="submission" date="2019-09" db="EMBL/GenBank/DDBJ databases">
        <title>Genome sequence of Rhodovastum atsumiense, a diverse member of the Acetobacteraceae family of non-sulfur purple photosynthetic bacteria.</title>
        <authorList>
            <person name="Meyer T."/>
            <person name="Kyndt J."/>
        </authorList>
    </citation>
    <scope>NUCLEOTIDE SEQUENCE [LARGE SCALE GENOMIC DNA]</scope>
    <source>
        <strain evidence="7 8">DSM 21279</strain>
    </source>
</reference>
<comment type="caution">
    <text evidence="7">The sequence shown here is derived from an EMBL/GenBank/DDBJ whole genome shotgun (WGS) entry which is preliminary data.</text>
</comment>
<proteinExistence type="predicted"/>
<evidence type="ECO:0000256" key="1">
    <source>
        <dbReference type="ARBA" id="ARBA00004141"/>
    </source>
</evidence>
<dbReference type="PANTHER" id="PTHR43220">
    <property type="match status" value="1"/>
</dbReference>
<dbReference type="InterPro" id="IPR032816">
    <property type="entry name" value="VTT_dom"/>
</dbReference>
<evidence type="ECO:0000256" key="2">
    <source>
        <dbReference type="ARBA" id="ARBA00022692"/>
    </source>
</evidence>
<name>A0A5M6IXU7_9PROT</name>
<feature type="domain" description="VTT" evidence="6">
    <location>
        <begin position="73"/>
        <end position="187"/>
    </location>
</feature>
<evidence type="ECO:0000313" key="8">
    <source>
        <dbReference type="Proteomes" id="UP000325255"/>
    </source>
</evidence>
<keyword evidence="4 5" id="KW-0472">Membrane</keyword>
<dbReference type="EMBL" id="VWPK01000008">
    <property type="protein sequence ID" value="KAA5613101.1"/>
    <property type="molecule type" value="Genomic_DNA"/>
</dbReference>
<evidence type="ECO:0000256" key="4">
    <source>
        <dbReference type="ARBA" id="ARBA00023136"/>
    </source>
</evidence>
<dbReference type="InterPro" id="IPR045014">
    <property type="entry name" value="TM41A/B"/>
</dbReference>
<evidence type="ECO:0000256" key="5">
    <source>
        <dbReference type="SAM" id="Phobius"/>
    </source>
</evidence>
<dbReference type="Proteomes" id="UP000325255">
    <property type="component" value="Unassembled WGS sequence"/>
</dbReference>
<dbReference type="GO" id="GO:0016020">
    <property type="term" value="C:membrane"/>
    <property type="evidence" value="ECO:0007669"/>
    <property type="project" value="UniProtKB-SubCell"/>
</dbReference>
<feature type="transmembrane region" description="Helical" evidence="5">
    <location>
        <begin position="82"/>
        <end position="108"/>
    </location>
</feature>
<evidence type="ECO:0000259" key="6">
    <source>
        <dbReference type="Pfam" id="PF09335"/>
    </source>
</evidence>